<dbReference type="EMBL" id="CP002903">
    <property type="protein sequence ID" value="AEJ60772.1"/>
    <property type="molecule type" value="Genomic_DNA"/>
</dbReference>
<feature type="transmembrane region" description="Helical" evidence="6">
    <location>
        <begin position="36"/>
        <end position="57"/>
    </location>
</feature>
<dbReference type="GO" id="GO:0031460">
    <property type="term" value="P:glycine betaine transport"/>
    <property type="evidence" value="ECO:0007669"/>
    <property type="project" value="TreeGrafter"/>
</dbReference>
<dbReference type="GO" id="GO:0005886">
    <property type="term" value="C:plasma membrane"/>
    <property type="evidence" value="ECO:0007669"/>
    <property type="project" value="UniProtKB-SubCell"/>
</dbReference>
<feature type="transmembrane region" description="Helical" evidence="6">
    <location>
        <begin position="247"/>
        <end position="269"/>
    </location>
</feature>
<organism evidence="8 9">
    <name type="scientific">Winmispira thermophila (strain ATCC 700085 / DSM 6578 / Z-1203)</name>
    <name type="common">Spirochaeta thermophila</name>
    <dbReference type="NCBI Taxonomy" id="869211"/>
    <lineage>
        <taxon>Bacteria</taxon>
        <taxon>Pseudomonadati</taxon>
        <taxon>Spirochaetota</taxon>
        <taxon>Spirochaetia</taxon>
        <taxon>Winmispirales</taxon>
        <taxon>Winmispiraceae</taxon>
        <taxon>Winmispira</taxon>
    </lineage>
</organism>
<keyword evidence="5 6" id="KW-0472">Membrane</keyword>
<evidence type="ECO:0000256" key="6">
    <source>
        <dbReference type="RuleBase" id="RU363032"/>
    </source>
</evidence>
<feature type="transmembrane region" description="Helical" evidence="6">
    <location>
        <begin position="312"/>
        <end position="332"/>
    </location>
</feature>
<keyword evidence="3 6" id="KW-0812">Transmembrane</keyword>
<evidence type="ECO:0000256" key="2">
    <source>
        <dbReference type="ARBA" id="ARBA00022448"/>
    </source>
</evidence>
<evidence type="ECO:0000256" key="1">
    <source>
        <dbReference type="ARBA" id="ARBA00004651"/>
    </source>
</evidence>
<feature type="transmembrane region" description="Helical" evidence="6">
    <location>
        <begin position="201"/>
        <end position="227"/>
    </location>
</feature>
<evidence type="ECO:0000256" key="3">
    <source>
        <dbReference type="ARBA" id="ARBA00022692"/>
    </source>
</evidence>
<feature type="transmembrane region" description="Helical" evidence="6">
    <location>
        <begin position="339"/>
        <end position="357"/>
    </location>
</feature>
<proteinExistence type="inferred from homology"/>
<dbReference type="HOGENOM" id="CLU_046113_3_0_12"/>
<dbReference type="CDD" id="cd06261">
    <property type="entry name" value="TM_PBP2"/>
    <property type="match status" value="1"/>
</dbReference>
<comment type="subcellular location">
    <subcellularLocation>
        <location evidence="1 6">Cell membrane</location>
        <topology evidence="1 6">Multi-pass membrane protein</topology>
    </subcellularLocation>
</comment>
<dbReference type="PROSITE" id="PS50928">
    <property type="entry name" value="ABC_TM1"/>
    <property type="match status" value="1"/>
</dbReference>
<evidence type="ECO:0000259" key="7">
    <source>
        <dbReference type="PROSITE" id="PS50928"/>
    </source>
</evidence>
<dbReference type="PANTHER" id="PTHR30177:SF30">
    <property type="entry name" value="GLYCINE BETAINE UPTAKE SYSTEM PERMEASE PROTEIN YEHY"/>
    <property type="match status" value="1"/>
</dbReference>
<dbReference type="GO" id="GO:0055085">
    <property type="term" value="P:transmembrane transport"/>
    <property type="evidence" value="ECO:0007669"/>
    <property type="project" value="InterPro"/>
</dbReference>
<evidence type="ECO:0000313" key="8">
    <source>
        <dbReference type="EMBL" id="AEJ60772.1"/>
    </source>
</evidence>
<dbReference type="InterPro" id="IPR051204">
    <property type="entry name" value="ABC_transp_perm/SBD"/>
</dbReference>
<protein>
    <submittedName>
        <fullName evidence="8">ABC-type transporter, integral membrane subunit</fullName>
    </submittedName>
</protein>
<dbReference type="AlphaFoldDB" id="G0GF73"/>
<name>G0GF73_WINT7</name>
<dbReference type="Gene3D" id="1.10.3720.10">
    <property type="entry name" value="MetI-like"/>
    <property type="match status" value="1"/>
</dbReference>
<keyword evidence="2 6" id="KW-0813">Transport</keyword>
<accession>G0GF73</accession>
<feature type="transmembrane region" description="Helical" evidence="6">
    <location>
        <begin position="96"/>
        <end position="116"/>
    </location>
</feature>
<dbReference type="PANTHER" id="PTHR30177">
    <property type="entry name" value="GLYCINE BETAINE/L-PROLINE TRANSPORT SYSTEM PERMEASE PROTEIN PROW"/>
    <property type="match status" value="1"/>
</dbReference>
<evidence type="ECO:0000313" key="9">
    <source>
        <dbReference type="Proteomes" id="UP000007254"/>
    </source>
</evidence>
<dbReference type="Pfam" id="PF00528">
    <property type="entry name" value="BPD_transp_1"/>
    <property type="match status" value="1"/>
</dbReference>
<sequence>MERERILLAGGGAAACLGLLLPFAWAVPNRVAPGVPVRLDILSTLVILGSLGVVLLLEWKERAPRLRPLLAGLSILVPWIILAVLARLHAPSPPARINPGTGFLAYETAGIALLARARYSGTLQARKWGKSLAIVGTVVLLLSRTLDGLGVMRELATRRGVFLQETAAHLSLSGAGILIATLAGIPLGILAHRNKKAGGVVFSLTGGIQTIPSLALFGLLIAPLAALSETVPVLKDVGISALGNTPALIALSLYALLPIVRTTAAGLSLLEKGLLEAARGMGLSPLQRLFWVEIPVSLPVILTGLRTASVQVVGTTTVAALIGAGGFGRFIFQGLGQSAYDLIALGVLPTVLLSLGVDRAWALLITCVKERTSRV</sequence>
<dbReference type="OrthoDB" id="9801163at2"/>
<dbReference type="InterPro" id="IPR035906">
    <property type="entry name" value="MetI-like_sf"/>
</dbReference>
<comment type="similarity">
    <text evidence="6">Belongs to the binding-protein-dependent transport system permease family.</text>
</comment>
<keyword evidence="9" id="KW-1185">Reference proteome</keyword>
<feature type="domain" description="ABC transmembrane type-1" evidence="7">
    <location>
        <begin position="166"/>
        <end position="361"/>
    </location>
</feature>
<feature type="transmembrane region" description="Helical" evidence="6">
    <location>
        <begin position="128"/>
        <end position="146"/>
    </location>
</feature>
<dbReference type="Proteomes" id="UP000007254">
    <property type="component" value="Chromosome"/>
</dbReference>
<dbReference type="SUPFAM" id="SSF161098">
    <property type="entry name" value="MetI-like"/>
    <property type="match status" value="1"/>
</dbReference>
<feature type="transmembrane region" description="Helical" evidence="6">
    <location>
        <begin position="69"/>
        <end position="90"/>
    </location>
</feature>
<dbReference type="KEGG" id="stq:Spith_0492"/>
<dbReference type="RefSeq" id="WP_014624170.1">
    <property type="nucleotide sequence ID" value="NC_017583.1"/>
</dbReference>
<feature type="transmembrane region" description="Helical" evidence="6">
    <location>
        <begin position="166"/>
        <end position="189"/>
    </location>
</feature>
<evidence type="ECO:0000256" key="4">
    <source>
        <dbReference type="ARBA" id="ARBA00022989"/>
    </source>
</evidence>
<gene>
    <name evidence="8" type="ordered locus">Spith_0492</name>
</gene>
<reference evidence="8 9" key="1">
    <citation type="submission" date="2011-06" db="EMBL/GenBank/DDBJ databases">
        <title>The complete genome of Spirochaeta thermophila DSM 6578.</title>
        <authorList>
            <consortium name="US DOE Joint Genome Institute (JGI-PGF)"/>
            <person name="Lucas S."/>
            <person name="Lapidus A."/>
            <person name="Bruce D."/>
            <person name="Goodwin L."/>
            <person name="Pitluck S."/>
            <person name="Peters L."/>
            <person name="Kyrpides N."/>
            <person name="Mavromatis K."/>
            <person name="Ivanova N."/>
            <person name="Mikailova N."/>
            <person name="Pagani I."/>
            <person name="Chertkov O."/>
            <person name="Detter J.C."/>
            <person name="Tapia R."/>
            <person name="Han C."/>
            <person name="Land M."/>
            <person name="Hauser L."/>
            <person name="Markowitz V."/>
            <person name="Cheng J.-F."/>
            <person name="Hugenholtz P."/>
            <person name="Woyke T."/>
            <person name="Wu D."/>
            <person name="Spring S."/>
            <person name="Merkhoffer B."/>
            <person name="Schneider S."/>
            <person name="Klenk H.-P."/>
            <person name="Eisen J.A."/>
        </authorList>
    </citation>
    <scope>NUCLEOTIDE SEQUENCE [LARGE SCALE GENOMIC DNA]</scope>
    <source>
        <strain evidence="9">ATCC 700085 / DSM 6578 / Z-1203</strain>
    </source>
</reference>
<dbReference type="PROSITE" id="PS51257">
    <property type="entry name" value="PROKAR_LIPOPROTEIN"/>
    <property type="match status" value="1"/>
</dbReference>
<keyword evidence="4 6" id="KW-1133">Transmembrane helix</keyword>
<dbReference type="STRING" id="869211.Spith_0492"/>
<evidence type="ECO:0000256" key="5">
    <source>
        <dbReference type="ARBA" id="ARBA00023136"/>
    </source>
</evidence>
<dbReference type="InterPro" id="IPR000515">
    <property type="entry name" value="MetI-like"/>
</dbReference>